<evidence type="ECO:0000256" key="1">
    <source>
        <dbReference type="SAM" id="SignalP"/>
    </source>
</evidence>
<dbReference type="OrthoDB" id="1491239at2"/>
<proteinExistence type="predicted"/>
<evidence type="ECO:0000313" key="2">
    <source>
        <dbReference type="EMBL" id="RRJ88067.1"/>
    </source>
</evidence>
<name>A0A3P3W0R1_9FLAO</name>
<gene>
    <name evidence="2" type="ORF">EG240_14110</name>
</gene>
<feature type="chain" id="PRO_5018059746" description="Long-chain fatty acid transport protein" evidence="1">
    <location>
        <begin position="20"/>
        <end position="425"/>
    </location>
</feature>
<dbReference type="EMBL" id="RQVQ01000044">
    <property type="protein sequence ID" value="RRJ88067.1"/>
    <property type="molecule type" value="Genomic_DNA"/>
</dbReference>
<feature type="signal peptide" evidence="1">
    <location>
        <begin position="1"/>
        <end position="19"/>
    </location>
</feature>
<dbReference type="AlphaFoldDB" id="A0A3P3W0R1"/>
<dbReference type="Proteomes" id="UP000275719">
    <property type="component" value="Unassembled WGS sequence"/>
</dbReference>
<keyword evidence="1" id="KW-0732">Signal</keyword>
<dbReference type="RefSeq" id="WP_125019999.1">
    <property type="nucleotide sequence ID" value="NZ_RQVQ01000044.1"/>
</dbReference>
<reference evidence="2 3" key="1">
    <citation type="submission" date="2018-11" db="EMBL/GenBank/DDBJ databases">
        <title>Flavobacterium sp. nov., YIM 102701-2 draft genome.</title>
        <authorList>
            <person name="Li G."/>
            <person name="Jiang Y."/>
        </authorList>
    </citation>
    <scope>NUCLEOTIDE SEQUENCE [LARGE SCALE GENOMIC DNA]</scope>
    <source>
        <strain evidence="2 3">YIM 102701-2</strain>
    </source>
</reference>
<dbReference type="SUPFAM" id="SSF56935">
    <property type="entry name" value="Porins"/>
    <property type="match status" value="1"/>
</dbReference>
<dbReference type="Gene3D" id="2.40.160.60">
    <property type="entry name" value="Outer membrane protein transport protein (OMPP1/FadL/TodX)"/>
    <property type="match status" value="1"/>
</dbReference>
<evidence type="ECO:0000313" key="3">
    <source>
        <dbReference type="Proteomes" id="UP000275719"/>
    </source>
</evidence>
<protein>
    <recommendedName>
        <fullName evidence="4">Long-chain fatty acid transport protein</fullName>
    </recommendedName>
</protein>
<organism evidence="2 3">
    <name type="scientific">Paenimyroides tangerinum</name>
    <dbReference type="NCBI Taxonomy" id="2488728"/>
    <lineage>
        <taxon>Bacteria</taxon>
        <taxon>Pseudomonadati</taxon>
        <taxon>Bacteroidota</taxon>
        <taxon>Flavobacteriia</taxon>
        <taxon>Flavobacteriales</taxon>
        <taxon>Flavobacteriaceae</taxon>
        <taxon>Paenimyroides</taxon>
    </lineage>
</organism>
<accession>A0A3P3W0R1</accession>
<comment type="caution">
    <text evidence="2">The sequence shown here is derived from an EMBL/GenBank/DDBJ whole genome shotgun (WGS) entry which is preliminary data.</text>
</comment>
<evidence type="ECO:0008006" key="4">
    <source>
        <dbReference type="Google" id="ProtNLM"/>
    </source>
</evidence>
<sequence length="425" mass="47373">MINRIILGVCLLTLSGTYAQQGTASPYSYFGTGEQKFKGTNEIKTMGSLAVFQDSIHINTLNPASYANLQKTTLAVGFSNTSAKIHTANATEKSNRSTFDYFALAFPAGKLGVSLGIMPYTFVGYNIANTIEENNQKIAREYNGEGGISRTYLGLGYKITPNFNIGAEFAYNFGDTNNRTTKFIADDGTGFLINRGSQQIISNDYSGFSFNTALSYSKVFSDQMKLDVAVTYSPQTTLKNKQTGTLSTVELSSTGNLNTIDQINIDAPKKDLIMPQKHSLGVGYGQNHKWFVGAEYTGVQNSKLNNFYTNEQNATFEDSHRFSLGGYYTPKHNSFEKYYHRWTYRFGLKYENTGLVLNDQSIKDTSVSLGFGLPIGVNRDSSNINIGLEYGKKGTKNHGLIQENYFNISVGFSFNDRWFQKRRYE</sequence>
<keyword evidence="3" id="KW-1185">Reference proteome</keyword>